<reference evidence="10 11" key="2">
    <citation type="submission" date="2015-10" db="EMBL/GenBank/DDBJ databases">
        <title>Draft Genome Sequence of Prosthecomicrobium hirschii ATCC 27832.</title>
        <authorList>
            <person name="Daniel J."/>
            <person name="Givan S.A."/>
            <person name="Brun Y.V."/>
            <person name="Brown P.J."/>
        </authorList>
    </citation>
    <scope>NUCLEOTIDE SEQUENCE [LARGE SCALE GENOMIC DNA]</scope>
    <source>
        <strain evidence="10 11">16</strain>
    </source>
</reference>
<dbReference type="InterPro" id="IPR006091">
    <property type="entry name" value="Acyl-CoA_Oxase/DH_mid-dom"/>
</dbReference>
<feature type="domain" description="Acyl-CoA dehydrogenase/oxidase N-terminal" evidence="9">
    <location>
        <begin position="6"/>
        <end position="118"/>
    </location>
</feature>
<accession>A0A0P6VQ11</accession>
<dbReference type="InterPro" id="IPR037069">
    <property type="entry name" value="AcylCoA_DH/ox_N_sf"/>
</dbReference>
<evidence type="ECO:0000256" key="2">
    <source>
        <dbReference type="ARBA" id="ARBA00009347"/>
    </source>
</evidence>
<dbReference type="STRING" id="665126.ABB55_14640"/>
<keyword evidence="11" id="KW-1185">Reference proteome</keyword>
<dbReference type="Gene3D" id="1.20.140.10">
    <property type="entry name" value="Butyryl-CoA Dehydrogenase, subunit A, domain 3"/>
    <property type="match status" value="1"/>
</dbReference>
<organism evidence="10 11">
    <name type="scientific">Prosthecodimorpha hirschii</name>
    <dbReference type="NCBI Taxonomy" id="665126"/>
    <lineage>
        <taxon>Bacteria</taxon>
        <taxon>Pseudomonadati</taxon>
        <taxon>Pseudomonadota</taxon>
        <taxon>Alphaproteobacteria</taxon>
        <taxon>Hyphomicrobiales</taxon>
        <taxon>Ancalomicrobiaceae</taxon>
        <taxon>Prosthecodimorpha</taxon>
    </lineage>
</organism>
<evidence type="ECO:0000259" key="8">
    <source>
        <dbReference type="Pfam" id="PF02770"/>
    </source>
</evidence>
<dbReference type="RefSeq" id="WP_054359460.1">
    <property type="nucleotide sequence ID" value="NZ_LJYW01000001.1"/>
</dbReference>
<dbReference type="EMBL" id="LJYW01000001">
    <property type="protein sequence ID" value="KPL53295.1"/>
    <property type="molecule type" value="Genomic_DNA"/>
</dbReference>
<name>A0A0P6VQ11_9HYPH</name>
<dbReference type="PANTHER" id="PTHR43884:SF12">
    <property type="entry name" value="ISOVALERYL-COA DEHYDROGENASE, MITOCHONDRIAL-RELATED"/>
    <property type="match status" value="1"/>
</dbReference>
<evidence type="ECO:0000313" key="11">
    <source>
        <dbReference type="Proteomes" id="UP000048984"/>
    </source>
</evidence>
<reference evidence="10 11" key="1">
    <citation type="submission" date="2015-09" db="EMBL/GenBank/DDBJ databases">
        <authorList>
            <person name="Jackson K.R."/>
            <person name="Lunt B.L."/>
            <person name="Fisher J.N.B."/>
            <person name="Gardner A.V."/>
            <person name="Bailey M.E."/>
            <person name="Deus L.M."/>
            <person name="Earl A.S."/>
            <person name="Gibby P.D."/>
            <person name="Hartmann K.A."/>
            <person name="Liu J.E."/>
            <person name="Manci A.M."/>
            <person name="Nielsen D.A."/>
            <person name="Solomon M.B."/>
            <person name="Breakwell D.P."/>
            <person name="Burnett S.H."/>
            <person name="Grose J.H."/>
        </authorList>
    </citation>
    <scope>NUCLEOTIDE SEQUENCE [LARGE SCALE GENOMIC DNA]</scope>
    <source>
        <strain evidence="10 11">16</strain>
    </source>
</reference>
<dbReference type="InterPro" id="IPR009075">
    <property type="entry name" value="AcylCo_DH/oxidase_C"/>
</dbReference>
<gene>
    <name evidence="10" type="ORF">ABB55_14640</name>
</gene>
<feature type="domain" description="Acyl-CoA oxidase/dehydrogenase middle" evidence="8">
    <location>
        <begin position="123"/>
        <end position="220"/>
    </location>
</feature>
<dbReference type="InterPro" id="IPR046373">
    <property type="entry name" value="Acyl-CoA_Oxase/DH_mid-dom_sf"/>
</dbReference>
<dbReference type="GO" id="GO:0050660">
    <property type="term" value="F:flavin adenine dinucleotide binding"/>
    <property type="evidence" value="ECO:0007669"/>
    <property type="project" value="InterPro"/>
</dbReference>
<keyword evidence="4 6" id="KW-0274">FAD</keyword>
<evidence type="ECO:0000259" key="9">
    <source>
        <dbReference type="Pfam" id="PF02771"/>
    </source>
</evidence>
<keyword evidence="3 6" id="KW-0285">Flavoprotein</keyword>
<evidence type="ECO:0000256" key="3">
    <source>
        <dbReference type="ARBA" id="ARBA00022630"/>
    </source>
</evidence>
<comment type="caution">
    <text evidence="10">The sequence shown here is derived from an EMBL/GenBank/DDBJ whole genome shotgun (WGS) entry which is preliminary data.</text>
</comment>
<proteinExistence type="inferred from homology"/>
<dbReference type="Pfam" id="PF00441">
    <property type="entry name" value="Acyl-CoA_dh_1"/>
    <property type="match status" value="1"/>
</dbReference>
<sequence length="387" mass="42696">MDFAFTEDQIALQNLVRKFVEKEMPKSAVAAWDRDGEFPARLLDQMAEIGLMGASIPEEYGGSGGGVVEETIVLEELARHSSTVALAYGLDISFGAVTIERHGSEEQKRRFLPEIAAGACHFALSLTEPDGGTDILGAMKTVARRDGDDYIIDGVKVFTTGINIASWLFVVARTSRDPDKPSRGLTVFLVHKDTPGISWSKIDKLGSRFLHSFEVVYDNVRVPASAIVGVEGRGWHAILDTLNNERIFIAATCLGLGQGAYEDANGYAKERRAYGRPIGAFQAVQHQLADSLTELELARLMTYKAAWMQDRGEDCSLPAAMAKYFASEAAFRTTDRGMRVLAGYGFTTEYGMQRYYRDIRQLIFAPITNEMTRNFIAQVGCGLPRSY</sequence>
<dbReference type="AlphaFoldDB" id="A0A0P6VQ11"/>
<dbReference type="InterPro" id="IPR009100">
    <property type="entry name" value="AcylCoA_DH/oxidase_NM_dom_sf"/>
</dbReference>
<evidence type="ECO:0000256" key="1">
    <source>
        <dbReference type="ARBA" id="ARBA00001974"/>
    </source>
</evidence>
<evidence type="ECO:0000256" key="5">
    <source>
        <dbReference type="ARBA" id="ARBA00023002"/>
    </source>
</evidence>
<comment type="similarity">
    <text evidence="2 6">Belongs to the acyl-CoA dehydrogenase family.</text>
</comment>
<comment type="cofactor">
    <cofactor evidence="1 6">
        <name>FAD</name>
        <dbReference type="ChEBI" id="CHEBI:57692"/>
    </cofactor>
</comment>
<evidence type="ECO:0000313" key="10">
    <source>
        <dbReference type="EMBL" id="KPL53295.1"/>
    </source>
</evidence>
<dbReference type="Proteomes" id="UP000048984">
    <property type="component" value="Unassembled WGS sequence"/>
</dbReference>
<dbReference type="FunFam" id="2.40.110.10:FF:000002">
    <property type="entry name" value="Acyl-CoA dehydrogenase fadE12"/>
    <property type="match status" value="1"/>
</dbReference>
<dbReference type="FunFam" id="1.10.540.10:FF:000002">
    <property type="entry name" value="Acyl-CoA dehydrogenase FadE19"/>
    <property type="match status" value="1"/>
</dbReference>
<dbReference type="Pfam" id="PF02770">
    <property type="entry name" value="Acyl-CoA_dh_M"/>
    <property type="match status" value="1"/>
</dbReference>
<feature type="domain" description="Acyl-CoA dehydrogenase/oxidase C-terminal" evidence="7">
    <location>
        <begin position="232"/>
        <end position="378"/>
    </location>
</feature>
<dbReference type="Gene3D" id="2.40.110.10">
    <property type="entry name" value="Butyryl-CoA Dehydrogenase, subunit A, domain 2"/>
    <property type="match status" value="1"/>
</dbReference>
<evidence type="ECO:0008006" key="12">
    <source>
        <dbReference type="Google" id="ProtNLM"/>
    </source>
</evidence>
<evidence type="ECO:0000256" key="6">
    <source>
        <dbReference type="RuleBase" id="RU362125"/>
    </source>
</evidence>
<dbReference type="GO" id="GO:0003995">
    <property type="term" value="F:acyl-CoA dehydrogenase activity"/>
    <property type="evidence" value="ECO:0007669"/>
    <property type="project" value="TreeGrafter"/>
</dbReference>
<evidence type="ECO:0000256" key="4">
    <source>
        <dbReference type="ARBA" id="ARBA00022827"/>
    </source>
</evidence>
<dbReference type="Pfam" id="PF02771">
    <property type="entry name" value="Acyl-CoA_dh_N"/>
    <property type="match status" value="1"/>
</dbReference>
<dbReference type="PIRSF" id="PIRSF016578">
    <property type="entry name" value="HsaA"/>
    <property type="match status" value="1"/>
</dbReference>
<dbReference type="PANTHER" id="PTHR43884">
    <property type="entry name" value="ACYL-COA DEHYDROGENASE"/>
    <property type="match status" value="1"/>
</dbReference>
<keyword evidence="5 6" id="KW-0560">Oxidoreductase</keyword>
<evidence type="ECO:0000259" key="7">
    <source>
        <dbReference type="Pfam" id="PF00441"/>
    </source>
</evidence>
<dbReference type="SUPFAM" id="SSF56645">
    <property type="entry name" value="Acyl-CoA dehydrogenase NM domain-like"/>
    <property type="match status" value="1"/>
</dbReference>
<dbReference type="FunFam" id="1.20.140.10:FF:000001">
    <property type="entry name" value="Acyl-CoA dehydrogenase"/>
    <property type="match status" value="1"/>
</dbReference>
<dbReference type="InterPro" id="IPR013786">
    <property type="entry name" value="AcylCoA_DH/ox_N"/>
</dbReference>
<dbReference type="Gene3D" id="1.10.540.10">
    <property type="entry name" value="Acyl-CoA dehydrogenase/oxidase, N-terminal domain"/>
    <property type="match status" value="1"/>
</dbReference>
<dbReference type="SUPFAM" id="SSF47203">
    <property type="entry name" value="Acyl-CoA dehydrogenase C-terminal domain-like"/>
    <property type="match status" value="1"/>
</dbReference>
<dbReference type="InterPro" id="IPR036250">
    <property type="entry name" value="AcylCo_DH-like_C"/>
</dbReference>
<protein>
    <recommendedName>
        <fullName evidence="12">Acyl-CoA dehydrogenase</fullName>
    </recommendedName>
</protein>